<feature type="domain" description="G" evidence="2">
    <location>
        <begin position="47"/>
        <end position="170"/>
    </location>
</feature>
<keyword evidence="1" id="KW-1133">Transmembrane helix</keyword>
<dbReference type="InterPro" id="IPR027417">
    <property type="entry name" value="P-loop_NTPase"/>
</dbReference>
<keyword evidence="1" id="KW-0812">Transmembrane</keyword>
<evidence type="ECO:0000313" key="4">
    <source>
        <dbReference type="Proteomes" id="UP001476282"/>
    </source>
</evidence>
<keyword evidence="4" id="KW-1185">Reference proteome</keyword>
<dbReference type="Pfam" id="PF01926">
    <property type="entry name" value="MMR_HSR1"/>
    <property type="match status" value="1"/>
</dbReference>
<sequence>MWGECFHRTRDRLLDGRRRIEALASDIGMESRPVPGEALAELLRPRRVVAIGEVNAGKSALLNAVARAEIAPSGPLPITRETTLYTTSKSSAAAEWQVQRVRAPGLEELEWVDTPGNNSDARDQVQAEAPLYEQADLLLVVFPSENTWTAASWTFVSELGEESLKRTALVIQRADRKNDEDLRVIRGHMTELCLKKVGRELPILAVAAQPADGEPELSALEDLFEEMFCRTSEARHRMDLAFQEALRRLLEIEAGLDHQGRTMADDGWFLTNLERESGELRDLLIEHSEKALAGERAIYQDEIARLMAKVNKRLGVLRTVRALLFGDSLGAVLETDFAERMKTHVEAFARRDFERIAGECEGHWSEVRPRVIERMSIEPGKTSTVIEFRETMEERFAAHVGRALPGVLDSLRIRAVIDGPARKRADKLKAGFAIWLLLVMAMGVCGTLGFDPAAWILAGAVVALGAGWMLAVWLSRRRLVARVREHLSNAVARFFLPLRDCHAEAIREVFEMYGRGLIGIRRRLADRQAKLAPRTEIWNRLHLELKAVEQEWD</sequence>
<protein>
    <recommendedName>
        <fullName evidence="2">G domain-containing protein</fullName>
    </recommendedName>
</protein>
<comment type="caution">
    <text evidence="3">The sequence shown here is derived from an EMBL/GenBank/DDBJ whole genome shotgun (WGS) entry which is preliminary data.</text>
</comment>
<accession>A0ABP9UVM6</accession>
<feature type="transmembrane region" description="Helical" evidence="1">
    <location>
        <begin position="432"/>
        <end position="450"/>
    </location>
</feature>
<keyword evidence="1" id="KW-0472">Membrane</keyword>
<evidence type="ECO:0000256" key="1">
    <source>
        <dbReference type="SAM" id="Phobius"/>
    </source>
</evidence>
<dbReference type="InterPro" id="IPR006073">
    <property type="entry name" value="GTP-bd"/>
</dbReference>
<proteinExistence type="predicted"/>
<dbReference type="RefSeq" id="WP_353568911.1">
    <property type="nucleotide sequence ID" value="NZ_BAABRI010000036.1"/>
</dbReference>
<dbReference type="EMBL" id="BAABRI010000036">
    <property type="protein sequence ID" value="GAA5484802.1"/>
    <property type="molecule type" value="Genomic_DNA"/>
</dbReference>
<organism evidence="3 4">
    <name type="scientific">Haloferula sargassicola</name>
    <dbReference type="NCBI Taxonomy" id="490096"/>
    <lineage>
        <taxon>Bacteria</taxon>
        <taxon>Pseudomonadati</taxon>
        <taxon>Verrucomicrobiota</taxon>
        <taxon>Verrucomicrobiia</taxon>
        <taxon>Verrucomicrobiales</taxon>
        <taxon>Verrucomicrobiaceae</taxon>
        <taxon>Haloferula</taxon>
    </lineage>
</organism>
<feature type="transmembrane region" description="Helical" evidence="1">
    <location>
        <begin position="456"/>
        <end position="474"/>
    </location>
</feature>
<dbReference type="Proteomes" id="UP001476282">
    <property type="component" value="Unassembled WGS sequence"/>
</dbReference>
<name>A0ABP9UVM6_9BACT</name>
<evidence type="ECO:0000259" key="2">
    <source>
        <dbReference type="Pfam" id="PF01926"/>
    </source>
</evidence>
<reference evidence="3 4" key="1">
    <citation type="submission" date="2024-02" db="EMBL/GenBank/DDBJ databases">
        <title>Haloferula sargassicola NBRC 104335.</title>
        <authorList>
            <person name="Ichikawa N."/>
            <person name="Katano-Makiyama Y."/>
            <person name="Hidaka K."/>
        </authorList>
    </citation>
    <scope>NUCLEOTIDE SEQUENCE [LARGE SCALE GENOMIC DNA]</scope>
    <source>
        <strain evidence="3 4">NBRC 104335</strain>
    </source>
</reference>
<dbReference type="SUPFAM" id="SSF52540">
    <property type="entry name" value="P-loop containing nucleoside triphosphate hydrolases"/>
    <property type="match status" value="1"/>
</dbReference>
<evidence type="ECO:0000313" key="3">
    <source>
        <dbReference type="EMBL" id="GAA5484802.1"/>
    </source>
</evidence>
<dbReference type="Gene3D" id="3.40.50.300">
    <property type="entry name" value="P-loop containing nucleotide triphosphate hydrolases"/>
    <property type="match status" value="1"/>
</dbReference>
<gene>
    <name evidence="3" type="ORF">Hsar01_04050</name>
</gene>